<reference evidence="1 2" key="1">
    <citation type="journal article" date="2019" name="BMC Genomics">
        <title>New insights from Opisthorchis felineus genome: update on genomics of the epidemiologically important liver flukes.</title>
        <authorList>
            <person name="Ershov N.I."/>
            <person name="Mordvinov V.A."/>
            <person name="Prokhortchouk E.B."/>
            <person name="Pakharukova M.Y."/>
            <person name="Gunbin K.V."/>
            <person name="Ustyantsev K."/>
            <person name="Genaev M.A."/>
            <person name="Blinov A.G."/>
            <person name="Mazur A."/>
            <person name="Boulygina E."/>
            <person name="Tsygankova S."/>
            <person name="Khrameeva E."/>
            <person name="Chekanov N."/>
            <person name="Fan G."/>
            <person name="Xiao A."/>
            <person name="Zhang H."/>
            <person name="Xu X."/>
            <person name="Yang H."/>
            <person name="Solovyev V."/>
            <person name="Lee S.M."/>
            <person name="Liu X."/>
            <person name="Afonnikov D.A."/>
            <person name="Skryabin K.G."/>
        </authorList>
    </citation>
    <scope>NUCLEOTIDE SEQUENCE [LARGE SCALE GENOMIC DNA]</scope>
    <source>
        <strain evidence="1">AK-0245</strain>
        <tissue evidence="1">Whole organism</tissue>
    </source>
</reference>
<proteinExistence type="predicted"/>
<organism evidence="1 2">
    <name type="scientific">Opisthorchis felineus</name>
    <dbReference type="NCBI Taxonomy" id="147828"/>
    <lineage>
        <taxon>Eukaryota</taxon>
        <taxon>Metazoa</taxon>
        <taxon>Spiralia</taxon>
        <taxon>Lophotrochozoa</taxon>
        <taxon>Platyhelminthes</taxon>
        <taxon>Trematoda</taxon>
        <taxon>Digenea</taxon>
        <taxon>Opisthorchiida</taxon>
        <taxon>Opisthorchiata</taxon>
        <taxon>Opisthorchiidae</taxon>
        <taxon>Opisthorchis</taxon>
    </lineage>
</organism>
<dbReference type="EMBL" id="SJOL01006412">
    <property type="protein sequence ID" value="TGZ67517.1"/>
    <property type="molecule type" value="Genomic_DNA"/>
</dbReference>
<dbReference type="AlphaFoldDB" id="A0A4S2M1B4"/>
<name>A0A4S2M1B4_OPIFE</name>
<accession>A0A4S2M1B4</accession>
<evidence type="ECO:0008006" key="3">
    <source>
        <dbReference type="Google" id="ProtNLM"/>
    </source>
</evidence>
<evidence type="ECO:0000313" key="1">
    <source>
        <dbReference type="EMBL" id="TGZ67517.1"/>
    </source>
</evidence>
<protein>
    <recommendedName>
        <fullName evidence="3">FAR1 domain-containing protein</fullName>
    </recommendedName>
</protein>
<evidence type="ECO:0000313" key="2">
    <source>
        <dbReference type="Proteomes" id="UP000308267"/>
    </source>
</evidence>
<dbReference type="OrthoDB" id="6266542at2759"/>
<gene>
    <name evidence="1" type="ORF">CRM22_004759</name>
</gene>
<keyword evidence="2" id="KW-1185">Reference proteome</keyword>
<comment type="caution">
    <text evidence="1">The sequence shown here is derived from an EMBL/GenBank/DDBJ whole genome shotgun (WGS) entry which is preliminary data.</text>
</comment>
<sequence>MWHARRQNSSRGIRRVLSDDTCCPARFCVRNRDGFLMLTSYDVGHNHPLSKELYEQLSVNRHLSTTQLHRCLDLFRVENSIQGIKEYVNDHFGKLVPTKDINSYRRKLTYVLKKPTEPSSPALKLLVHSMLHEQCRVMFLRCLDCTCDF</sequence>
<dbReference type="Proteomes" id="UP000308267">
    <property type="component" value="Unassembled WGS sequence"/>
</dbReference>